<proteinExistence type="predicted"/>
<comment type="caution">
    <text evidence="1">The sequence shown here is derived from an EMBL/GenBank/DDBJ whole genome shotgun (WGS) entry which is preliminary data.</text>
</comment>
<protein>
    <submittedName>
        <fullName evidence="1">Uncharacterized protein</fullName>
    </submittedName>
</protein>
<dbReference type="EMBL" id="MU276444">
    <property type="protein sequence ID" value="KAI0038655.1"/>
    <property type="molecule type" value="Genomic_DNA"/>
</dbReference>
<evidence type="ECO:0000313" key="2">
    <source>
        <dbReference type="Proteomes" id="UP000814033"/>
    </source>
</evidence>
<accession>A0ACB8R4I0</accession>
<dbReference type="Proteomes" id="UP000814033">
    <property type="component" value="Unassembled WGS sequence"/>
</dbReference>
<evidence type="ECO:0000313" key="1">
    <source>
        <dbReference type="EMBL" id="KAI0038655.1"/>
    </source>
</evidence>
<keyword evidence="2" id="KW-1185">Reference proteome</keyword>
<organism evidence="1 2">
    <name type="scientific">Auriscalpium vulgare</name>
    <dbReference type="NCBI Taxonomy" id="40419"/>
    <lineage>
        <taxon>Eukaryota</taxon>
        <taxon>Fungi</taxon>
        <taxon>Dikarya</taxon>
        <taxon>Basidiomycota</taxon>
        <taxon>Agaricomycotina</taxon>
        <taxon>Agaricomycetes</taxon>
        <taxon>Russulales</taxon>
        <taxon>Auriscalpiaceae</taxon>
        <taxon>Auriscalpium</taxon>
    </lineage>
</organism>
<sequence>KKYKPVALKVRPVLRTLPDGYRIERNILGDPLESMPPLATHPPAFMPTSRYTQELHNAMNNLPNFEFLTPTERDLLHDVISKQNKLFAWDDTERGSFKEEYFPPIKIPVVSHVPWVERNIPIPPGIHNEVCGII</sequence>
<feature type="non-terminal residue" evidence="1">
    <location>
        <position position="134"/>
    </location>
</feature>
<reference evidence="1" key="1">
    <citation type="submission" date="2021-02" db="EMBL/GenBank/DDBJ databases">
        <authorList>
            <consortium name="DOE Joint Genome Institute"/>
            <person name="Ahrendt S."/>
            <person name="Looney B.P."/>
            <person name="Miyauchi S."/>
            <person name="Morin E."/>
            <person name="Drula E."/>
            <person name="Courty P.E."/>
            <person name="Chicoki N."/>
            <person name="Fauchery L."/>
            <person name="Kohler A."/>
            <person name="Kuo A."/>
            <person name="Labutti K."/>
            <person name="Pangilinan J."/>
            <person name="Lipzen A."/>
            <person name="Riley R."/>
            <person name="Andreopoulos W."/>
            <person name="He G."/>
            <person name="Johnson J."/>
            <person name="Barry K.W."/>
            <person name="Grigoriev I.V."/>
            <person name="Nagy L."/>
            <person name="Hibbett D."/>
            <person name="Henrissat B."/>
            <person name="Matheny P.B."/>
            <person name="Labbe J."/>
            <person name="Martin F."/>
        </authorList>
    </citation>
    <scope>NUCLEOTIDE SEQUENCE</scope>
    <source>
        <strain evidence="1">FP105234-sp</strain>
    </source>
</reference>
<reference evidence="1" key="2">
    <citation type="journal article" date="2022" name="New Phytol.">
        <title>Evolutionary transition to the ectomycorrhizal habit in the genomes of a hyperdiverse lineage of mushroom-forming fungi.</title>
        <authorList>
            <person name="Looney B."/>
            <person name="Miyauchi S."/>
            <person name="Morin E."/>
            <person name="Drula E."/>
            <person name="Courty P.E."/>
            <person name="Kohler A."/>
            <person name="Kuo A."/>
            <person name="LaButti K."/>
            <person name="Pangilinan J."/>
            <person name="Lipzen A."/>
            <person name="Riley R."/>
            <person name="Andreopoulos W."/>
            <person name="He G."/>
            <person name="Johnson J."/>
            <person name="Nolan M."/>
            <person name="Tritt A."/>
            <person name="Barry K.W."/>
            <person name="Grigoriev I.V."/>
            <person name="Nagy L.G."/>
            <person name="Hibbett D."/>
            <person name="Henrissat B."/>
            <person name="Matheny P.B."/>
            <person name="Labbe J."/>
            <person name="Martin F.M."/>
        </authorList>
    </citation>
    <scope>NUCLEOTIDE SEQUENCE</scope>
    <source>
        <strain evidence="1">FP105234-sp</strain>
    </source>
</reference>
<name>A0ACB8R4I0_9AGAM</name>
<gene>
    <name evidence="1" type="ORF">FA95DRAFT_1462548</name>
</gene>
<feature type="non-terminal residue" evidence="1">
    <location>
        <position position="1"/>
    </location>
</feature>